<accession>A0AAV4MDJ4</accession>
<keyword evidence="2" id="KW-1185">Reference proteome</keyword>
<dbReference type="AlphaFoldDB" id="A0AAV4MDJ4"/>
<organism evidence="1 2">
    <name type="scientific">Caerostris extrusa</name>
    <name type="common">Bark spider</name>
    <name type="synonym">Caerostris bankana</name>
    <dbReference type="NCBI Taxonomy" id="172846"/>
    <lineage>
        <taxon>Eukaryota</taxon>
        <taxon>Metazoa</taxon>
        <taxon>Ecdysozoa</taxon>
        <taxon>Arthropoda</taxon>
        <taxon>Chelicerata</taxon>
        <taxon>Arachnida</taxon>
        <taxon>Araneae</taxon>
        <taxon>Araneomorphae</taxon>
        <taxon>Entelegynae</taxon>
        <taxon>Araneoidea</taxon>
        <taxon>Araneidae</taxon>
        <taxon>Caerostris</taxon>
    </lineage>
</organism>
<gene>
    <name evidence="1" type="ORF">CEXT_744851</name>
</gene>
<name>A0AAV4MDJ4_CAEEX</name>
<reference evidence="1 2" key="1">
    <citation type="submission" date="2021-06" db="EMBL/GenBank/DDBJ databases">
        <title>Caerostris extrusa draft genome.</title>
        <authorList>
            <person name="Kono N."/>
            <person name="Arakawa K."/>
        </authorList>
    </citation>
    <scope>NUCLEOTIDE SEQUENCE [LARGE SCALE GENOMIC DNA]</scope>
</reference>
<protein>
    <submittedName>
        <fullName evidence="1">Uncharacterized protein</fullName>
    </submittedName>
</protein>
<sequence length="38" mass="4282">PQSQVPPRLTHVARRVCESRRAVFIPCVAQGHPAPTYR</sequence>
<dbReference type="EMBL" id="BPLR01002056">
    <property type="protein sequence ID" value="GIX69476.1"/>
    <property type="molecule type" value="Genomic_DNA"/>
</dbReference>
<evidence type="ECO:0000313" key="1">
    <source>
        <dbReference type="EMBL" id="GIX69476.1"/>
    </source>
</evidence>
<comment type="caution">
    <text evidence="1">The sequence shown here is derived from an EMBL/GenBank/DDBJ whole genome shotgun (WGS) entry which is preliminary data.</text>
</comment>
<proteinExistence type="predicted"/>
<evidence type="ECO:0000313" key="2">
    <source>
        <dbReference type="Proteomes" id="UP001054945"/>
    </source>
</evidence>
<dbReference type="Proteomes" id="UP001054945">
    <property type="component" value="Unassembled WGS sequence"/>
</dbReference>
<feature type="non-terminal residue" evidence="1">
    <location>
        <position position="1"/>
    </location>
</feature>